<dbReference type="Gene3D" id="3.60.21.10">
    <property type="match status" value="1"/>
</dbReference>
<protein>
    <submittedName>
        <fullName evidence="2">Calcineurin-like phosphoesterase</fullName>
    </submittedName>
</protein>
<dbReference type="GO" id="GO:0016787">
    <property type="term" value="F:hydrolase activity"/>
    <property type="evidence" value="ECO:0007669"/>
    <property type="project" value="InterPro"/>
</dbReference>
<dbReference type="InterPro" id="IPR004843">
    <property type="entry name" value="Calcineurin-like_PHP"/>
</dbReference>
<dbReference type="AlphaFoldDB" id="A0A450XJN0"/>
<dbReference type="Pfam" id="PF00149">
    <property type="entry name" value="Metallophos"/>
    <property type="match status" value="1"/>
</dbReference>
<accession>A0A450XJN0</accession>
<evidence type="ECO:0000313" key="2">
    <source>
        <dbReference type="EMBL" id="VFK29512.1"/>
    </source>
</evidence>
<evidence type="ECO:0000259" key="1">
    <source>
        <dbReference type="Pfam" id="PF00149"/>
    </source>
</evidence>
<sequence length="148" mass="17070">MTTFSWLHLTDLHYGASKNQWMWTEETKTGFYQDIQRLHKVCGPWDLILFTGDLADANAVREDPGKTDIWQKLEKEIREIRQKVAELSGGEEPLLLAVPGNHDLERPEEDNPAAKYLAHRFWNGDVQKDFWSEKTLSACRGAGFPKIQ</sequence>
<dbReference type="SUPFAM" id="SSF56300">
    <property type="entry name" value="Metallo-dependent phosphatases"/>
    <property type="match status" value="1"/>
</dbReference>
<reference evidence="2" key="1">
    <citation type="submission" date="2019-02" db="EMBL/GenBank/DDBJ databases">
        <authorList>
            <person name="Gruber-Vodicka R. H."/>
            <person name="Seah K. B. B."/>
        </authorList>
    </citation>
    <scope>NUCLEOTIDE SEQUENCE</scope>
    <source>
        <strain evidence="2">BECK_BZ197</strain>
    </source>
</reference>
<feature type="domain" description="Calcineurin-like phosphoesterase" evidence="1">
    <location>
        <begin position="7"/>
        <end position="114"/>
    </location>
</feature>
<organism evidence="2">
    <name type="scientific">Candidatus Kentrum sp. MB</name>
    <dbReference type="NCBI Taxonomy" id="2138164"/>
    <lineage>
        <taxon>Bacteria</taxon>
        <taxon>Pseudomonadati</taxon>
        <taxon>Pseudomonadota</taxon>
        <taxon>Gammaproteobacteria</taxon>
        <taxon>Candidatus Kentrum</taxon>
    </lineage>
</organism>
<proteinExistence type="predicted"/>
<dbReference type="InterPro" id="IPR029052">
    <property type="entry name" value="Metallo-depent_PP-like"/>
</dbReference>
<dbReference type="EMBL" id="CAADFO010000050">
    <property type="protein sequence ID" value="VFK29512.1"/>
    <property type="molecule type" value="Genomic_DNA"/>
</dbReference>
<gene>
    <name evidence="2" type="ORF">BECKMB1821G_GA0114241_10507</name>
</gene>
<name>A0A450XJN0_9GAMM</name>